<feature type="domain" description="CHAT" evidence="1">
    <location>
        <begin position="626"/>
        <end position="895"/>
    </location>
</feature>
<dbReference type="EMBL" id="SRSF01000008">
    <property type="protein sequence ID" value="THH36557.1"/>
    <property type="molecule type" value="Genomic_DNA"/>
</dbReference>
<dbReference type="Pfam" id="PF12770">
    <property type="entry name" value="CHAT"/>
    <property type="match status" value="1"/>
</dbReference>
<name>A0A4S4NDF5_9BACT</name>
<accession>A0A4S4NDF5</accession>
<comment type="caution">
    <text evidence="2">The sequence shown here is derived from an EMBL/GenBank/DDBJ whole genome shotgun (WGS) entry which is preliminary data.</text>
</comment>
<evidence type="ECO:0000259" key="1">
    <source>
        <dbReference type="Pfam" id="PF12770"/>
    </source>
</evidence>
<keyword evidence="3" id="KW-1185">Reference proteome</keyword>
<gene>
    <name evidence="2" type="ORF">E4021_14920</name>
</gene>
<evidence type="ECO:0000313" key="2">
    <source>
        <dbReference type="EMBL" id="THH36557.1"/>
    </source>
</evidence>
<evidence type="ECO:0000313" key="3">
    <source>
        <dbReference type="Proteomes" id="UP000308528"/>
    </source>
</evidence>
<proteinExistence type="predicted"/>
<sequence>MRFLPLLGLLLPLWWSCSPGGVVEDEKLTLPELLVAERFAEARDSLAAYGARPRVPEDGPQSAQYDYYRARLTYQSGNFPEALEQARLALPRLLRHRGRIDPNVLIQCLHLLAELHFDHIVYEDSVGIYQRWAADLIDAGTPAPVRAENQLCLALDQLANYTFTTQVAAARLGKGLLTELPRPHPDKYARLLVAEALGLKKYADEQPDPTRRQLLEEAATLLDEAVVLYRKTQSVRWREAQREKVIIVSRFGDRNRFERELAPLRYHDTPRPVTDTAPASAPPFGYPDRLRGYFHHQATGDVDSVLFYYRRFLPRAPAFDFHLRDETYWTLIQYGLRAGDLKLAGRSARDQLVLYGCCSPDEAQRTVADLLPTLSSEYYCKYPLADLGRVRLAEYRAGRSVETLEEARLIFDHILGEWETIFTTGEEESAVSQLNNITSRIVTNANEVAWLWYRERPGTRNADRLLQAVERTKTFLLLKDRIEATDAATGRVRLDSLRRWQSEINLLKEQEMRDGLSRADRQRLLQLSVRHREANADARRQRLGIYRESAAALPTVSDLRRQLGRDGAAVVYAEGNGRLLAQYVDADTVVAYASPPLDTLSRSVKTLLGMLETARPTVGPQAYAAAARLLFDQVLGPVSGRLSGRKRLLIVPAGPLRRLPFAALPTREDTVADRWEELSYLLSGLDIYYAPSLRVEDLNRERRREEWRNATLGVWVHPELTAYFGSGATHRVENAPAGSAVFAGPECRVATFRRRSGDFAVLNLALHAAGDPYNAHRNYLYFAPGDSLNGAAIAQLDCRARLVLLTACETGLGDGIVAEGTFSIARSFQQLGVPDVVYSLWRIPAAASAKLEERFFLHLYGGASAAAALARAQRELAGGEAGAIYAFPGSWAGLVKG</sequence>
<dbReference type="OrthoDB" id="9771112at2"/>
<organism evidence="2 3">
    <name type="scientific">Neolewinella litorea</name>
    <dbReference type="NCBI Taxonomy" id="2562452"/>
    <lineage>
        <taxon>Bacteria</taxon>
        <taxon>Pseudomonadati</taxon>
        <taxon>Bacteroidota</taxon>
        <taxon>Saprospiria</taxon>
        <taxon>Saprospirales</taxon>
        <taxon>Lewinellaceae</taxon>
        <taxon>Neolewinella</taxon>
    </lineage>
</organism>
<dbReference type="RefSeq" id="WP_136460176.1">
    <property type="nucleotide sequence ID" value="NZ_SRSF01000008.1"/>
</dbReference>
<dbReference type="InterPro" id="IPR024983">
    <property type="entry name" value="CHAT_dom"/>
</dbReference>
<reference evidence="2 3" key="1">
    <citation type="submission" date="2019-04" db="EMBL/GenBank/DDBJ databases">
        <title>Lewinella litorea sp. nov., isolated from a marine sand.</title>
        <authorList>
            <person name="Yoon J.-H."/>
        </authorList>
    </citation>
    <scope>NUCLEOTIDE SEQUENCE [LARGE SCALE GENOMIC DNA]</scope>
    <source>
        <strain evidence="2 3">HSMS-39</strain>
    </source>
</reference>
<dbReference type="Proteomes" id="UP000308528">
    <property type="component" value="Unassembled WGS sequence"/>
</dbReference>
<dbReference type="AlphaFoldDB" id="A0A4S4NDF5"/>
<protein>
    <submittedName>
        <fullName evidence="2">CHAT domain-containing protein</fullName>
    </submittedName>
</protein>